<comment type="subcellular location">
    <subcellularLocation>
        <location evidence="1">Membrane</location>
        <topology evidence="1">Multi-pass membrane protein</topology>
    </subcellularLocation>
</comment>
<dbReference type="GO" id="GO:0033179">
    <property type="term" value="C:proton-transporting V-type ATPase, V0 domain"/>
    <property type="evidence" value="ECO:0007669"/>
    <property type="project" value="InterPro"/>
</dbReference>
<reference evidence="10 11" key="1">
    <citation type="submission" date="2019-01" db="EMBL/GenBank/DDBJ databases">
        <authorList>
            <consortium name="Pathogen Informatics"/>
        </authorList>
    </citation>
    <scope>NUCLEOTIDE SEQUENCE [LARGE SCALE GENOMIC DNA]</scope>
    <source>
        <strain evidence="10 11">NCTC10138</strain>
    </source>
</reference>
<evidence type="ECO:0000256" key="7">
    <source>
        <dbReference type="ARBA" id="ARBA00023136"/>
    </source>
</evidence>
<accession>A0A449BCJ2</accession>
<evidence type="ECO:0000256" key="5">
    <source>
        <dbReference type="ARBA" id="ARBA00022989"/>
    </source>
</evidence>
<keyword evidence="4 8" id="KW-0812">Transmembrane</keyword>
<evidence type="ECO:0000256" key="3">
    <source>
        <dbReference type="ARBA" id="ARBA00022448"/>
    </source>
</evidence>
<dbReference type="PANTHER" id="PTHR10263">
    <property type="entry name" value="V-TYPE PROTON ATPASE PROTEOLIPID SUBUNIT"/>
    <property type="match status" value="1"/>
</dbReference>
<name>A0A449BCJ2_HAPAX</name>
<dbReference type="InterPro" id="IPR000245">
    <property type="entry name" value="ATPase_proteolipid_csu"/>
</dbReference>
<feature type="transmembrane region" description="Helical" evidence="8">
    <location>
        <begin position="6"/>
        <end position="29"/>
    </location>
</feature>
<sequence>MEIGLVYTLIGAGLAIGLAGMGSAIGVALSGRAAAGVVSEKPELFGKVLILQALPGTQGIYGFLIAILVMVKVGMLGGNPANVSIAQGLGLFAACLPIAIVGLVSGIYQGKMAASAIAMTAKKPNMSARGMTMTAIVETYAILAFLISILMYNAIVI</sequence>
<dbReference type="Gene3D" id="1.20.120.610">
    <property type="entry name" value="lithium bound rotor ring of v- atpase"/>
    <property type="match status" value="1"/>
</dbReference>
<dbReference type="SUPFAM" id="SSF81333">
    <property type="entry name" value="F1F0 ATP synthase subunit C"/>
    <property type="match status" value="2"/>
</dbReference>
<dbReference type="AlphaFoldDB" id="A0A449BCJ2"/>
<dbReference type="OrthoDB" id="384481at2"/>
<dbReference type="STRING" id="1278311.GCA_000428705_01072"/>
<dbReference type="CDD" id="cd18179">
    <property type="entry name" value="ATP-synt_Vo_Ao_c_NTPK_rpt1"/>
    <property type="match status" value="1"/>
</dbReference>
<comment type="similarity">
    <text evidence="2 8">Belongs to the V-ATPase proteolipid subunit family.</text>
</comment>
<dbReference type="PRINTS" id="PR00122">
    <property type="entry name" value="VACATPASE"/>
</dbReference>
<dbReference type="InterPro" id="IPR002379">
    <property type="entry name" value="ATPase_proteolipid_c-like_dom"/>
</dbReference>
<dbReference type="RefSeq" id="WP_026390594.1">
    <property type="nucleotide sequence ID" value="NZ_LR215048.1"/>
</dbReference>
<dbReference type="Pfam" id="PF00137">
    <property type="entry name" value="ATP-synt_C"/>
    <property type="match status" value="2"/>
</dbReference>
<feature type="transmembrane region" description="Helical" evidence="8">
    <location>
        <begin position="91"/>
        <end position="110"/>
    </location>
</feature>
<evidence type="ECO:0000256" key="8">
    <source>
        <dbReference type="RuleBase" id="RU363060"/>
    </source>
</evidence>
<dbReference type="KEGG" id="aaxa:NCTC10138_00527"/>
<feature type="domain" description="V-ATPase proteolipid subunit C-like" evidence="9">
    <location>
        <begin position="10"/>
        <end position="68"/>
    </location>
</feature>
<dbReference type="GO" id="GO:0046961">
    <property type="term" value="F:proton-transporting ATPase activity, rotational mechanism"/>
    <property type="evidence" value="ECO:0007669"/>
    <property type="project" value="InterPro"/>
</dbReference>
<feature type="transmembrane region" description="Helical" evidence="8">
    <location>
        <begin position="49"/>
        <end position="71"/>
    </location>
</feature>
<keyword evidence="3 8" id="KW-0813">Transport</keyword>
<evidence type="ECO:0000256" key="4">
    <source>
        <dbReference type="ARBA" id="ARBA00022692"/>
    </source>
</evidence>
<evidence type="ECO:0000256" key="2">
    <source>
        <dbReference type="ARBA" id="ARBA00007296"/>
    </source>
</evidence>
<feature type="domain" description="V-ATPase proteolipid subunit C-like" evidence="9">
    <location>
        <begin position="92"/>
        <end position="151"/>
    </location>
</feature>
<keyword evidence="7 8" id="KW-0472">Membrane</keyword>
<evidence type="ECO:0000313" key="11">
    <source>
        <dbReference type="Proteomes" id="UP000289841"/>
    </source>
</evidence>
<proteinExistence type="inferred from homology"/>
<keyword evidence="5 8" id="KW-1133">Transmembrane helix</keyword>
<dbReference type="FunFam" id="1.20.120.610:FF:000005">
    <property type="entry name" value="V-type sodium ATPase subunit K"/>
    <property type="match status" value="1"/>
</dbReference>
<evidence type="ECO:0000259" key="9">
    <source>
        <dbReference type="Pfam" id="PF00137"/>
    </source>
</evidence>
<dbReference type="EMBL" id="LR215048">
    <property type="protein sequence ID" value="VEU80169.1"/>
    <property type="molecule type" value="Genomic_DNA"/>
</dbReference>
<keyword evidence="6 8" id="KW-0406">Ion transport</keyword>
<keyword evidence="11" id="KW-1185">Reference proteome</keyword>
<evidence type="ECO:0000256" key="6">
    <source>
        <dbReference type="ARBA" id="ARBA00023065"/>
    </source>
</evidence>
<protein>
    <submittedName>
        <fullName evidence="10">Sodium ATPase proteolipid component</fullName>
    </submittedName>
</protein>
<dbReference type="NCBIfam" id="NF005124">
    <property type="entry name" value="PRK06558.1"/>
    <property type="match status" value="1"/>
</dbReference>
<feature type="transmembrane region" description="Helical" evidence="8">
    <location>
        <begin position="131"/>
        <end position="155"/>
    </location>
</feature>
<evidence type="ECO:0000256" key="1">
    <source>
        <dbReference type="ARBA" id="ARBA00004141"/>
    </source>
</evidence>
<gene>
    <name evidence="10" type="primary">ntpK_2</name>
    <name evidence="10" type="ORF">NCTC10138_00527</name>
</gene>
<organism evidence="10 11">
    <name type="scientific">Haploplasma axanthum</name>
    <name type="common">Acholeplasma axanthum</name>
    <dbReference type="NCBI Taxonomy" id="29552"/>
    <lineage>
        <taxon>Bacteria</taxon>
        <taxon>Bacillati</taxon>
        <taxon>Mycoplasmatota</taxon>
        <taxon>Mollicutes</taxon>
        <taxon>Acholeplasmatales</taxon>
        <taxon>Acholeplasmataceae</taxon>
        <taxon>Haploplasma</taxon>
    </lineage>
</organism>
<dbReference type="Proteomes" id="UP000289841">
    <property type="component" value="Chromosome"/>
</dbReference>
<evidence type="ECO:0000313" key="10">
    <source>
        <dbReference type="EMBL" id="VEU80169.1"/>
    </source>
</evidence>
<dbReference type="CDD" id="cd18180">
    <property type="entry name" value="ATP-synt_Vo_Ao_c_NTPK_rpt2"/>
    <property type="match status" value="1"/>
</dbReference>
<dbReference type="InterPro" id="IPR035921">
    <property type="entry name" value="F/V-ATP_Csub_sf"/>
</dbReference>